<organism evidence="7 8">
    <name type="scientific">Eucalyptus globulus</name>
    <name type="common">Tasmanian blue gum</name>
    <dbReference type="NCBI Taxonomy" id="34317"/>
    <lineage>
        <taxon>Eukaryota</taxon>
        <taxon>Viridiplantae</taxon>
        <taxon>Streptophyta</taxon>
        <taxon>Embryophyta</taxon>
        <taxon>Tracheophyta</taxon>
        <taxon>Spermatophyta</taxon>
        <taxon>Magnoliopsida</taxon>
        <taxon>eudicotyledons</taxon>
        <taxon>Gunneridae</taxon>
        <taxon>Pentapetalae</taxon>
        <taxon>rosids</taxon>
        <taxon>malvids</taxon>
        <taxon>Myrtales</taxon>
        <taxon>Myrtaceae</taxon>
        <taxon>Myrtoideae</taxon>
        <taxon>Eucalypteae</taxon>
        <taxon>Eucalyptus</taxon>
    </lineage>
</organism>
<feature type="domain" description="Protease Do-like PDZ" evidence="6">
    <location>
        <begin position="501"/>
        <end position="667"/>
    </location>
</feature>
<dbReference type="Pfam" id="PF13365">
    <property type="entry name" value="Trypsin_2"/>
    <property type="match status" value="1"/>
</dbReference>
<dbReference type="InterPro" id="IPR041517">
    <property type="entry name" value="DEGP_PDZ"/>
</dbReference>
<proteinExistence type="inferred from homology"/>
<dbReference type="GO" id="GO:0006508">
    <property type="term" value="P:proteolysis"/>
    <property type="evidence" value="ECO:0007669"/>
    <property type="project" value="UniProtKB-KW"/>
</dbReference>
<dbReference type="AlphaFoldDB" id="A0ABD3JFB0"/>
<evidence type="ECO:0000256" key="3">
    <source>
        <dbReference type="ARBA" id="ARBA00022801"/>
    </source>
</evidence>
<comment type="similarity">
    <text evidence="1">Belongs to the peptidase S1C family.</text>
</comment>
<dbReference type="SUPFAM" id="SSF50156">
    <property type="entry name" value="PDZ domain-like"/>
    <property type="match status" value="1"/>
</dbReference>
<dbReference type="EMBL" id="JBJKBG010000008">
    <property type="protein sequence ID" value="KAL3725463.1"/>
    <property type="molecule type" value="Genomic_DNA"/>
</dbReference>
<keyword evidence="8" id="KW-1185">Reference proteome</keyword>
<dbReference type="InterPro" id="IPR009003">
    <property type="entry name" value="Peptidase_S1_PA"/>
</dbReference>
<protein>
    <recommendedName>
        <fullName evidence="6">Protease Do-like PDZ domain-containing protein</fullName>
    </recommendedName>
</protein>
<dbReference type="InterPro" id="IPR043504">
    <property type="entry name" value="Peptidase_S1_PA_chymotrypsin"/>
</dbReference>
<dbReference type="SUPFAM" id="SSF50494">
    <property type="entry name" value="Trypsin-like serine proteases"/>
    <property type="match status" value="1"/>
</dbReference>
<reference evidence="7 8" key="1">
    <citation type="submission" date="2024-11" db="EMBL/GenBank/DDBJ databases">
        <title>Chromosome-level genome assembly of Eucalyptus globulus Labill. provides insights into its genome evolution.</title>
        <authorList>
            <person name="Li X."/>
        </authorList>
    </citation>
    <scope>NUCLEOTIDE SEQUENCE [LARGE SCALE GENOMIC DNA]</scope>
    <source>
        <strain evidence="7">CL2024</strain>
        <tissue evidence="7">Fresh tender leaves</tissue>
    </source>
</reference>
<gene>
    <name evidence="7" type="ORF">ACJRO7_030482</name>
</gene>
<dbReference type="InterPro" id="IPR001940">
    <property type="entry name" value="Peptidase_S1C"/>
</dbReference>
<feature type="compositionally biased region" description="Polar residues" evidence="5">
    <location>
        <begin position="148"/>
        <end position="159"/>
    </location>
</feature>
<dbReference type="PANTHER" id="PTHR45980:SF6">
    <property type="entry name" value="PROTEASE DO-LIKE 2, CHLOROPLASTIC"/>
    <property type="match status" value="1"/>
</dbReference>
<dbReference type="PRINTS" id="PR00834">
    <property type="entry name" value="PROTEASES2C"/>
</dbReference>
<accession>A0ABD3JFB0</accession>
<evidence type="ECO:0000256" key="5">
    <source>
        <dbReference type="SAM" id="MobiDB-lite"/>
    </source>
</evidence>
<feature type="compositionally biased region" description="Basic and acidic residues" evidence="5">
    <location>
        <begin position="127"/>
        <end position="143"/>
    </location>
</feature>
<keyword evidence="4" id="KW-0720">Serine protease</keyword>
<dbReference type="InterPro" id="IPR046449">
    <property type="entry name" value="DEGP_PDZ_sf"/>
</dbReference>
<evidence type="ECO:0000256" key="1">
    <source>
        <dbReference type="ARBA" id="ARBA00010541"/>
    </source>
</evidence>
<evidence type="ECO:0000256" key="4">
    <source>
        <dbReference type="ARBA" id="ARBA00022825"/>
    </source>
</evidence>
<dbReference type="PANTHER" id="PTHR45980">
    <property type="match status" value="1"/>
</dbReference>
<dbReference type="InterPro" id="IPR036034">
    <property type="entry name" value="PDZ_sf"/>
</dbReference>
<dbReference type="Gene3D" id="2.40.10.10">
    <property type="entry name" value="Trypsin-like serine proteases"/>
    <property type="match status" value="2"/>
</dbReference>
<feature type="region of interest" description="Disordered" evidence="5">
    <location>
        <begin position="78"/>
        <end position="180"/>
    </location>
</feature>
<dbReference type="Proteomes" id="UP001634007">
    <property type="component" value="Unassembled WGS sequence"/>
</dbReference>
<comment type="caution">
    <text evidence="7">The sequence shown here is derived from an EMBL/GenBank/DDBJ whole genome shotgun (WGS) entry which is preliminary data.</text>
</comment>
<dbReference type="CDD" id="cd06779">
    <property type="entry name" value="cpPDZ_Deg_HtrA-like"/>
    <property type="match status" value="1"/>
</dbReference>
<name>A0ABD3JFB0_EUCGL</name>
<keyword evidence="2" id="KW-0645">Protease</keyword>
<dbReference type="Pfam" id="PF17815">
    <property type="entry name" value="PDZ_3"/>
    <property type="match status" value="1"/>
</dbReference>
<sequence length="704" mass="77206">MEAPYEIGRKDKGADSRLKSIFSPSIIFSPSPFPSCSSAEAATMAIAAAGCYFSSLSSAVTYRGSLLPGLGRLACTAPRDSPFPLSLKSERKRPPKKDSSSSPPPPPSAKTSRDKGKPLSQKKYPGRSKDERPYPFVDGDRNRGSAGRSESTGFGSSGLQRKEKRGFNFTEQRSQTEPGKFQDAASLNAVVKVYCTHTEPDYSLPWQKQRQYTSTGSAFMIGDGKLLTNAHCVEHYTQVKVKRRGDDTKYVAKVLAKGIDCDIALLSVESEGFWKGAEPLQLGRLPQLQDAVTVVGYPLGGDTISVTKGVVSRIEVTSYAHGSSDLLGIQIDAAINPGNSGGPAFNDQGECIGVAFQVYRSEEAENIGYVIPTTVVSHFLNDYDRNGKYTGFPCLGVLLQKLENPALRECLKVQSNEGVLVRRVEPTSDANNVLKEGDVITSFDDVHVGCEGTVPFRSSERIAFRYLISQKFAGDVVQLGIIRAGTFVKVPVILNPRVHLVPYHIEGGQPSYLIIAGLVFTPLSEPLIDEECEDSIGLKLLAKARYSLARFKGEQIVILSQVLANEVNIGYEDMGNQQVPWHCPYISAFSFSIFHVLNRRYYQVLKFNGTQIKNIRHLAHLVDSCKDKYLVFEFEDNYLAVLEREAAMAASSCILKDYGIPAERSSDLLEPYVDLPTDNEKVEQDFGNSPVSSLEIGNDGILWA</sequence>
<evidence type="ECO:0000256" key="2">
    <source>
        <dbReference type="ARBA" id="ARBA00022670"/>
    </source>
</evidence>
<evidence type="ECO:0000313" key="7">
    <source>
        <dbReference type="EMBL" id="KAL3725463.1"/>
    </source>
</evidence>
<evidence type="ECO:0000313" key="8">
    <source>
        <dbReference type="Proteomes" id="UP001634007"/>
    </source>
</evidence>
<keyword evidence="3" id="KW-0378">Hydrolase</keyword>
<dbReference type="FunFam" id="2.40.10.10:FF:000012">
    <property type="entry name" value="protease Do-like 9"/>
    <property type="match status" value="1"/>
</dbReference>
<dbReference type="GO" id="GO:0008236">
    <property type="term" value="F:serine-type peptidase activity"/>
    <property type="evidence" value="ECO:0007669"/>
    <property type="project" value="UniProtKB-KW"/>
</dbReference>
<dbReference type="Gene3D" id="3.20.190.20">
    <property type="match status" value="2"/>
</dbReference>
<dbReference type="Gene3D" id="2.30.42.10">
    <property type="match status" value="1"/>
</dbReference>
<evidence type="ECO:0000259" key="6">
    <source>
        <dbReference type="Pfam" id="PF17815"/>
    </source>
</evidence>